<protein>
    <submittedName>
        <fullName evidence="2">Uncharacterized protein</fullName>
    </submittedName>
</protein>
<accession>A0A6A1UQW4</accession>
<comment type="caution">
    <text evidence="2">The sequence shown here is derived from an EMBL/GenBank/DDBJ whole genome shotgun (WGS) entry which is preliminary data.</text>
</comment>
<feature type="region of interest" description="Disordered" evidence="1">
    <location>
        <begin position="1"/>
        <end position="20"/>
    </location>
</feature>
<evidence type="ECO:0000313" key="2">
    <source>
        <dbReference type="EMBL" id="KAB1202187.1"/>
    </source>
</evidence>
<reference evidence="2 3" key="1">
    <citation type="journal article" date="2019" name="Plant Biotechnol. J.">
        <title>The red bayberry genome and genetic basis of sex determination.</title>
        <authorList>
            <person name="Jia H.M."/>
            <person name="Jia H.J."/>
            <person name="Cai Q.L."/>
            <person name="Wang Y."/>
            <person name="Zhao H.B."/>
            <person name="Yang W.F."/>
            <person name="Wang G.Y."/>
            <person name="Li Y.H."/>
            <person name="Zhan D.L."/>
            <person name="Shen Y.T."/>
            <person name="Niu Q.F."/>
            <person name="Chang L."/>
            <person name="Qiu J."/>
            <person name="Zhao L."/>
            <person name="Xie H.B."/>
            <person name="Fu W.Y."/>
            <person name="Jin J."/>
            <person name="Li X.W."/>
            <person name="Jiao Y."/>
            <person name="Zhou C.C."/>
            <person name="Tu T."/>
            <person name="Chai C.Y."/>
            <person name="Gao J.L."/>
            <person name="Fan L.J."/>
            <person name="van de Weg E."/>
            <person name="Wang J.Y."/>
            <person name="Gao Z.S."/>
        </authorList>
    </citation>
    <scope>NUCLEOTIDE SEQUENCE [LARGE SCALE GENOMIC DNA]</scope>
    <source>
        <tissue evidence="2">Leaves</tissue>
    </source>
</reference>
<gene>
    <name evidence="2" type="ORF">CJ030_MR8G009796</name>
</gene>
<evidence type="ECO:0000256" key="1">
    <source>
        <dbReference type="SAM" id="MobiDB-lite"/>
    </source>
</evidence>
<organism evidence="2 3">
    <name type="scientific">Morella rubra</name>
    <name type="common">Chinese bayberry</name>
    <dbReference type="NCBI Taxonomy" id="262757"/>
    <lineage>
        <taxon>Eukaryota</taxon>
        <taxon>Viridiplantae</taxon>
        <taxon>Streptophyta</taxon>
        <taxon>Embryophyta</taxon>
        <taxon>Tracheophyta</taxon>
        <taxon>Spermatophyta</taxon>
        <taxon>Magnoliopsida</taxon>
        <taxon>eudicotyledons</taxon>
        <taxon>Gunneridae</taxon>
        <taxon>Pentapetalae</taxon>
        <taxon>rosids</taxon>
        <taxon>fabids</taxon>
        <taxon>Fagales</taxon>
        <taxon>Myricaceae</taxon>
        <taxon>Morella</taxon>
    </lineage>
</organism>
<name>A0A6A1UQW4_9ROSI</name>
<feature type="compositionally biased region" description="Polar residues" evidence="1">
    <location>
        <begin position="1"/>
        <end position="13"/>
    </location>
</feature>
<sequence>MTCINASTISSEDPASISRRPPASRRLQLAFSASLSSTALSSQPLFLSLWGSLSLSCQCPPSIAAGPPCSGARAELIGKFLSRLGKEKRTSFIKAWEESEKTKAENK</sequence>
<dbReference type="Proteomes" id="UP000516437">
    <property type="component" value="Chromosome 8"/>
</dbReference>
<proteinExistence type="predicted"/>
<dbReference type="AlphaFoldDB" id="A0A6A1UQW4"/>
<keyword evidence="3" id="KW-1185">Reference proteome</keyword>
<evidence type="ECO:0000313" key="3">
    <source>
        <dbReference type="Proteomes" id="UP000516437"/>
    </source>
</evidence>
<dbReference type="EMBL" id="RXIC02000026">
    <property type="protein sequence ID" value="KAB1202187.1"/>
    <property type="molecule type" value="Genomic_DNA"/>
</dbReference>